<evidence type="ECO:0000256" key="1">
    <source>
        <dbReference type="ARBA" id="ARBA00006738"/>
    </source>
</evidence>
<dbReference type="AlphaFoldDB" id="A0A0N0E8B9"/>
<dbReference type="InterPro" id="IPR011856">
    <property type="entry name" value="tRNA_endonuc-like_dom_sf"/>
</dbReference>
<evidence type="ECO:0000256" key="2">
    <source>
        <dbReference type="HAMAP-Rule" id="MF_00048"/>
    </source>
</evidence>
<sequence>MRDGTSKKRDAYKKGHRSEWLAALCLRLKGYRIVARRFKTKSGEVDIIARRGNLILMVEVKARNSVEEAMEAVTHTTLRRIESAGDLWLAKQQDYASLSIRYDLIACLPRRWPVHIPAIYMP</sequence>
<dbReference type="HAMAP" id="MF_00048">
    <property type="entry name" value="UPF0102"/>
    <property type="match status" value="1"/>
</dbReference>
<dbReference type="InterPro" id="IPR011335">
    <property type="entry name" value="Restrct_endonuc-II-like"/>
</dbReference>
<evidence type="ECO:0000313" key="3">
    <source>
        <dbReference type="EMBL" id="KPB02062.1"/>
    </source>
</evidence>
<accession>A0A0N0E8B9</accession>
<dbReference type="NCBIfam" id="NF009151">
    <property type="entry name" value="PRK12497.1-5"/>
    <property type="match status" value="1"/>
</dbReference>
<dbReference type="InterPro" id="IPR003509">
    <property type="entry name" value="UPF0102_YraN-like"/>
</dbReference>
<evidence type="ECO:0000313" key="4">
    <source>
        <dbReference type="Proteomes" id="UP000038011"/>
    </source>
</evidence>
<proteinExistence type="inferred from homology"/>
<dbReference type="Gene3D" id="3.40.1350.10">
    <property type="match status" value="1"/>
</dbReference>
<comment type="caution">
    <text evidence="3">The sequence shown here is derived from an EMBL/GenBank/DDBJ whole genome shotgun (WGS) entry which is preliminary data.</text>
</comment>
<dbReference type="GO" id="GO:0003676">
    <property type="term" value="F:nucleic acid binding"/>
    <property type="evidence" value="ECO:0007669"/>
    <property type="project" value="InterPro"/>
</dbReference>
<dbReference type="SUPFAM" id="SSF52980">
    <property type="entry name" value="Restriction endonuclease-like"/>
    <property type="match status" value="1"/>
</dbReference>
<dbReference type="Pfam" id="PF02021">
    <property type="entry name" value="UPF0102"/>
    <property type="match status" value="1"/>
</dbReference>
<dbReference type="Proteomes" id="UP000038011">
    <property type="component" value="Unassembled WGS sequence"/>
</dbReference>
<dbReference type="RefSeq" id="WP_053998188.1">
    <property type="nucleotide sequence ID" value="NZ_JXMU01000005.1"/>
</dbReference>
<gene>
    <name evidence="3" type="ORF">SU32_04675</name>
</gene>
<dbReference type="OrthoDB" id="9812968at2"/>
<dbReference type="PANTHER" id="PTHR34039:SF1">
    <property type="entry name" value="UPF0102 PROTEIN YRAN"/>
    <property type="match status" value="1"/>
</dbReference>
<protein>
    <recommendedName>
        <fullName evidence="2">UPF0102 protein SU32_04675</fullName>
    </recommendedName>
</protein>
<reference evidence="3 4" key="1">
    <citation type="submission" date="2015-01" db="EMBL/GenBank/DDBJ databases">
        <title>Ahrensia donghaiensis sp. nov., a novel dimethylsulphoniopropionate-cleavage bacterium isolated from seawater and emended descriptions of the genus Ahrensia and Ahrensia kielensis.</title>
        <authorList>
            <person name="Liu J."/>
        </authorList>
    </citation>
    <scope>NUCLEOTIDE SEQUENCE [LARGE SCALE GENOMIC DNA]</scope>
    <source>
        <strain evidence="3 4">LZD062</strain>
    </source>
</reference>
<dbReference type="PANTHER" id="PTHR34039">
    <property type="entry name" value="UPF0102 PROTEIN YRAN"/>
    <property type="match status" value="1"/>
</dbReference>
<dbReference type="PATRIC" id="fig|1514904.3.peg.2924"/>
<dbReference type="EMBL" id="JXMU01000005">
    <property type="protein sequence ID" value="KPB02062.1"/>
    <property type="molecule type" value="Genomic_DNA"/>
</dbReference>
<dbReference type="STRING" id="1514904.SU32_04675"/>
<name>A0A0N0E8B9_9HYPH</name>
<comment type="similarity">
    <text evidence="1 2">Belongs to the UPF0102 family.</text>
</comment>
<organism evidence="3 4">
    <name type="scientific">Ahrensia marina</name>
    <dbReference type="NCBI Taxonomy" id="1514904"/>
    <lineage>
        <taxon>Bacteria</taxon>
        <taxon>Pseudomonadati</taxon>
        <taxon>Pseudomonadota</taxon>
        <taxon>Alphaproteobacteria</taxon>
        <taxon>Hyphomicrobiales</taxon>
        <taxon>Ahrensiaceae</taxon>
        <taxon>Ahrensia</taxon>
    </lineage>
</organism>
<keyword evidence="4" id="KW-1185">Reference proteome</keyword>